<dbReference type="OrthoDB" id="11644at2157"/>
<dbReference type="STRING" id="49547.MBCUR_08690"/>
<dbReference type="Gene3D" id="3.40.50.300">
    <property type="entry name" value="P-loop containing nucleotide triphosphate hydrolases"/>
    <property type="match status" value="2"/>
</dbReference>
<feature type="domain" description="Helicase C-terminal" evidence="6">
    <location>
        <begin position="514"/>
        <end position="665"/>
    </location>
</feature>
<dbReference type="InterPro" id="IPR001650">
    <property type="entry name" value="Helicase_C-like"/>
</dbReference>
<dbReference type="AlphaFoldDB" id="A0A166B3C4"/>
<dbReference type="PROSITE" id="PS51194">
    <property type="entry name" value="HELICASE_CTER"/>
    <property type="match status" value="1"/>
</dbReference>
<feature type="domain" description="Helicase ATP-binding" evidence="5">
    <location>
        <begin position="263"/>
        <end position="432"/>
    </location>
</feature>
<evidence type="ECO:0000256" key="1">
    <source>
        <dbReference type="ARBA" id="ARBA00022741"/>
    </source>
</evidence>
<evidence type="ECO:0000259" key="6">
    <source>
        <dbReference type="PROSITE" id="PS51194"/>
    </source>
</evidence>
<organism evidence="7 8">
    <name type="scientific">Methanobrevibacter curvatus</name>
    <dbReference type="NCBI Taxonomy" id="49547"/>
    <lineage>
        <taxon>Archaea</taxon>
        <taxon>Methanobacteriati</taxon>
        <taxon>Methanobacteriota</taxon>
        <taxon>Methanomada group</taxon>
        <taxon>Methanobacteria</taxon>
        <taxon>Methanobacteriales</taxon>
        <taxon>Methanobacteriaceae</taxon>
        <taxon>Methanobrevibacter</taxon>
    </lineage>
</organism>
<dbReference type="GO" id="GO:0003677">
    <property type="term" value="F:DNA binding"/>
    <property type="evidence" value="ECO:0007669"/>
    <property type="project" value="InterPro"/>
</dbReference>
<dbReference type="EC" id="3.6.4.13" evidence="7"/>
<evidence type="ECO:0000313" key="7">
    <source>
        <dbReference type="EMBL" id="KZX12813.1"/>
    </source>
</evidence>
<dbReference type="GO" id="GO:0140097">
    <property type="term" value="F:catalytic activity, acting on DNA"/>
    <property type="evidence" value="ECO:0007669"/>
    <property type="project" value="UniProtKB-ARBA"/>
</dbReference>
<dbReference type="InterPro" id="IPR014001">
    <property type="entry name" value="Helicase_ATP-bd"/>
</dbReference>
<evidence type="ECO:0000256" key="2">
    <source>
        <dbReference type="ARBA" id="ARBA00022801"/>
    </source>
</evidence>
<keyword evidence="1" id="KW-0547">Nucleotide-binding</keyword>
<protein>
    <submittedName>
        <fullName evidence="7">ATP-dependent RNA helicase DbpA</fullName>
        <ecNumber evidence="7">3.6.4.13</ecNumber>
    </submittedName>
</protein>
<dbReference type="InterPro" id="IPR027417">
    <property type="entry name" value="P-loop_NTPase"/>
</dbReference>
<dbReference type="Proteomes" id="UP000077245">
    <property type="component" value="Unassembled WGS sequence"/>
</dbReference>
<dbReference type="CDD" id="cd17926">
    <property type="entry name" value="DEXHc_RE"/>
    <property type="match status" value="1"/>
</dbReference>
<proteinExistence type="predicted"/>
<dbReference type="Pfam" id="PF00271">
    <property type="entry name" value="Helicase_C"/>
    <property type="match status" value="1"/>
</dbReference>
<keyword evidence="8" id="KW-1185">Reference proteome</keyword>
<dbReference type="Gene3D" id="3.30.870.10">
    <property type="entry name" value="Endonuclease Chain A"/>
    <property type="match status" value="1"/>
</dbReference>
<accession>A0A166B3C4</accession>
<dbReference type="PANTHER" id="PTHR11274">
    <property type="entry name" value="RAD25/XP-B DNA REPAIR HELICASE"/>
    <property type="match status" value="1"/>
</dbReference>
<evidence type="ECO:0000256" key="4">
    <source>
        <dbReference type="ARBA" id="ARBA00022840"/>
    </source>
</evidence>
<keyword evidence="3 7" id="KW-0347">Helicase</keyword>
<dbReference type="PANTHER" id="PTHR11274:SF0">
    <property type="entry name" value="GENERAL TRANSCRIPTION AND DNA REPAIR FACTOR IIH HELICASE SUBUNIT XPB"/>
    <property type="match status" value="1"/>
</dbReference>
<dbReference type="EMBL" id="LWMV01000160">
    <property type="protein sequence ID" value="KZX12813.1"/>
    <property type="molecule type" value="Genomic_DNA"/>
</dbReference>
<reference evidence="7 8" key="1">
    <citation type="submission" date="2016-04" db="EMBL/GenBank/DDBJ databases">
        <title>Genome sequence of Methanobrevibacter curvatus DSM 11111.</title>
        <authorList>
            <person name="Poehlein A."/>
            <person name="Seedorf H."/>
            <person name="Daniel R."/>
        </authorList>
    </citation>
    <scope>NUCLEOTIDE SEQUENCE [LARGE SCALE GENOMIC DNA]</scope>
    <source>
        <strain evidence="7 8">DSM 11111</strain>
    </source>
</reference>
<sequence>MTLKDLNLKIKYDSSYDNMIKDFYIPTLSNSTKYYRLSGFFSSSVLKAVARGMEEFIKNNGKMQLICSVKLQKEDIKKIEEFNEDPEQILESYLIDSLDDIEDKFTKDHVGALGWMLVKGNLEIKLAIVDSKAGMFHQKTGILEDNDGNGIAFSGSNNETETGLIHNVEEFKVFKNWDNGKDWFQQDKNDFLDYWNNENKKTKVINLPKAIKNKIIEIAPKNFEGFNLPGSDEDMGYEEIGTLIERPKEPEIKLRDYQEEAIEKWFENGKRGIFEMATGTGKTITALSCFKKVYDEEDDLLTIIAVPQLHLSDQWIKDLNKFYHGKIIVASSKNHKWKKEIKNTLSNFILGIEKKLVIVTSHDSLSLDTFIDSILKFKAKKLLIVDEVHGIGSQSRLKSLLEDYDYRLGLSATPERWFDDEGTNALMNYFSGVVFTFDIGDALNIINPDTGEFYLTPYVYHPVVVDLNQEELESYNYYSAKIANLLNSKKKKDKDKLTTLCMKRKNIINNAEAKYDKLIEILDENPDIKDLIVFSSPQQLETVQKILNDKNISQHKFTFMEKVTKQEKYGGLTEREYLIKNFENGNYRALVAMKCLDEGVDIPSARTAIIMSSTSNPREHVQRRGRILRHFPGKKEANIYDMLVFPNNYNESTKKRVEREARRYREFAVNAKNSMECLNTLKRYMGD</sequence>
<evidence type="ECO:0000259" key="5">
    <source>
        <dbReference type="PROSITE" id="PS51192"/>
    </source>
</evidence>
<comment type="caution">
    <text evidence="7">The sequence shown here is derived from an EMBL/GenBank/DDBJ whole genome shotgun (WGS) entry which is preliminary data.</text>
</comment>
<dbReference type="SMART" id="SM00487">
    <property type="entry name" value="DEXDc"/>
    <property type="match status" value="1"/>
</dbReference>
<dbReference type="SUPFAM" id="SSF52540">
    <property type="entry name" value="P-loop containing nucleoside triphosphate hydrolases"/>
    <property type="match status" value="2"/>
</dbReference>
<dbReference type="PROSITE" id="PS51192">
    <property type="entry name" value="HELICASE_ATP_BIND_1"/>
    <property type="match status" value="1"/>
</dbReference>
<dbReference type="CDD" id="cd09179">
    <property type="entry name" value="PLDc_N_DEXD_a"/>
    <property type="match status" value="1"/>
</dbReference>
<dbReference type="GO" id="GO:0005524">
    <property type="term" value="F:ATP binding"/>
    <property type="evidence" value="ECO:0007669"/>
    <property type="project" value="UniProtKB-KW"/>
</dbReference>
<dbReference type="GO" id="GO:0003724">
    <property type="term" value="F:RNA helicase activity"/>
    <property type="evidence" value="ECO:0007669"/>
    <property type="project" value="UniProtKB-EC"/>
</dbReference>
<dbReference type="InterPro" id="IPR006935">
    <property type="entry name" value="Helicase/UvrB_N"/>
</dbReference>
<dbReference type="RefSeq" id="WP_067090681.1">
    <property type="nucleotide sequence ID" value="NZ_LWMV01000160.1"/>
</dbReference>
<gene>
    <name evidence="7" type="primary">dbpA_2</name>
    <name evidence="7" type="ORF">MBCUR_08690</name>
</gene>
<evidence type="ECO:0000313" key="8">
    <source>
        <dbReference type="Proteomes" id="UP000077245"/>
    </source>
</evidence>
<dbReference type="InterPro" id="IPR050615">
    <property type="entry name" value="ATP-dep_DNA_Helicase"/>
</dbReference>
<evidence type="ECO:0000256" key="3">
    <source>
        <dbReference type="ARBA" id="ARBA00022806"/>
    </source>
</evidence>
<name>A0A166B3C4_9EURY</name>
<dbReference type="Pfam" id="PF04851">
    <property type="entry name" value="ResIII"/>
    <property type="match status" value="1"/>
</dbReference>
<dbReference type="GO" id="GO:0016787">
    <property type="term" value="F:hydrolase activity"/>
    <property type="evidence" value="ECO:0007669"/>
    <property type="project" value="UniProtKB-KW"/>
</dbReference>
<keyword evidence="2 7" id="KW-0378">Hydrolase</keyword>
<keyword evidence="4" id="KW-0067">ATP-binding</keyword>
<dbReference type="SMART" id="SM00490">
    <property type="entry name" value="HELICc"/>
    <property type="match status" value="1"/>
</dbReference>
<dbReference type="PATRIC" id="fig|49547.3.peg.935"/>